<dbReference type="PANTHER" id="PTHR30303:SF0">
    <property type="entry name" value="CARBAMOYL DEHYDRATASE HYPE"/>
    <property type="match status" value="1"/>
</dbReference>
<comment type="similarity">
    <text evidence="1">Belongs to the HypE family.</text>
</comment>
<dbReference type="CDD" id="cd02197">
    <property type="entry name" value="HypE"/>
    <property type="match status" value="1"/>
</dbReference>
<dbReference type="SUPFAM" id="SSF56042">
    <property type="entry name" value="PurM C-terminal domain-like"/>
    <property type="match status" value="1"/>
</dbReference>
<dbReference type="InterPro" id="IPR036921">
    <property type="entry name" value="PurM-like_N_sf"/>
</dbReference>
<dbReference type="AlphaFoldDB" id="A0A285J3D1"/>
<dbReference type="InterPro" id="IPR016188">
    <property type="entry name" value="PurM-like_N"/>
</dbReference>
<dbReference type="Pfam" id="PF02769">
    <property type="entry name" value="AIRS_C"/>
    <property type="match status" value="1"/>
</dbReference>
<dbReference type="SUPFAM" id="SSF55326">
    <property type="entry name" value="PurM N-terminal domain-like"/>
    <property type="match status" value="1"/>
</dbReference>
<sequence>MTAGLDFEGWSCPLPLRDTPAVVMGHGGGGAMSGDLIEHLFLPGYGSAAPAGSGRSDCAVVTVGGTRIALSTDSFVVKPMFFPGGSIGDLAVNGTVNDLAMAGATPLYLSAAFILQEGTAMTELGRVAEAMGAAARAAGVQLVTGDTKVVDNGSGDGVYITTTGVGAVPEGADIHPGRAAAGDAVLISGDIGVHGVAVLSCREGLEFGTTVASDTAALHGLVAAMLATGADLHVLRDPTRGGVAASLNEIARAGHVGVDLVERDLPVPAEVRDACSLLGLDPLQVANEGKLIAFVPAESADDVLAAMRAHPLGAGSRRIGACVAEHPGMVVARTALGGTRVVPLPIGEQLPRIC</sequence>
<reference evidence="4 5" key="1">
    <citation type="submission" date="2017-09" db="EMBL/GenBank/DDBJ databases">
        <authorList>
            <person name="Ehlers B."/>
            <person name="Leendertz F.H."/>
        </authorList>
    </citation>
    <scope>NUCLEOTIDE SEQUENCE [LARGE SCALE GENOMIC DNA]</scope>
    <source>
        <strain evidence="4 5">CGMCC 4.6857</strain>
    </source>
</reference>
<evidence type="ECO:0000259" key="2">
    <source>
        <dbReference type="Pfam" id="PF00586"/>
    </source>
</evidence>
<dbReference type="EMBL" id="OBDY01000015">
    <property type="protein sequence ID" value="SNY54819.1"/>
    <property type="molecule type" value="Genomic_DNA"/>
</dbReference>
<accession>A0A285J3D1</accession>
<dbReference type="OrthoDB" id="9801934at2"/>
<dbReference type="InterPro" id="IPR010918">
    <property type="entry name" value="PurM-like_C_dom"/>
</dbReference>
<dbReference type="PANTHER" id="PTHR30303">
    <property type="entry name" value="HYDROGENASE ISOENZYMES FORMATION PROTEIN HYPE"/>
    <property type="match status" value="1"/>
</dbReference>
<dbReference type="Gene3D" id="3.30.1330.10">
    <property type="entry name" value="PurM-like, N-terminal domain"/>
    <property type="match status" value="1"/>
</dbReference>
<gene>
    <name evidence="4" type="ORF">SAMN05421748_115165</name>
</gene>
<dbReference type="Pfam" id="PF00586">
    <property type="entry name" value="AIRS"/>
    <property type="match status" value="1"/>
</dbReference>
<evidence type="ECO:0000259" key="3">
    <source>
        <dbReference type="Pfam" id="PF02769"/>
    </source>
</evidence>
<evidence type="ECO:0000313" key="5">
    <source>
        <dbReference type="Proteomes" id="UP000219612"/>
    </source>
</evidence>
<keyword evidence="5" id="KW-1185">Reference proteome</keyword>
<feature type="domain" description="PurM-like N-terminal" evidence="2">
    <location>
        <begin position="56"/>
        <end position="168"/>
    </location>
</feature>
<dbReference type="Gene3D" id="3.90.650.10">
    <property type="entry name" value="PurM-like C-terminal domain"/>
    <property type="match status" value="1"/>
</dbReference>
<dbReference type="InterPro" id="IPR011854">
    <property type="entry name" value="HypE"/>
</dbReference>
<evidence type="ECO:0000313" key="4">
    <source>
        <dbReference type="EMBL" id="SNY54819.1"/>
    </source>
</evidence>
<proteinExistence type="inferred from homology"/>
<dbReference type="InterPro" id="IPR036676">
    <property type="entry name" value="PurM-like_C_sf"/>
</dbReference>
<dbReference type="Proteomes" id="UP000219612">
    <property type="component" value="Unassembled WGS sequence"/>
</dbReference>
<dbReference type="PIRSF" id="PIRSF005644">
    <property type="entry name" value="Hdrgns_mtr_HypE"/>
    <property type="match status" value="1"/>
</dbReference>
<dbReference type="GO" id="GO:0051604">
    <property type="term" value="P:protein maturation"/>
    <property type="evidence" value="ECO:0007669"/>
    <property type="project" value="TreeGrafter"/>
</dbReference>
<name>A0A285J3D1_9ACTN</name>
<dbReference type="NCBIfam" id="TIGR02124">
    <property type="entry name" value="hypE"/>
    <property type="match status" value="1"/>
</dbReference>
<protein>
    <submittedName>
        <fullName evidence="4">Hydrogenase expression/formation protein HypE</fullName>
    </submittedName>
</protein>
<dbReference type="RefSeq" id="WP_097323621.1">
    <property type="nucleotide sequence ID" value="NZ_OBDY01000015.1"/>
</dbReference>
<evidence type="ECO:0000256" key="1">
    <source>
        <dbReference type="ARBA" id="ARBA00006243"/>
    </source>
</evidence>
<organism evidence="4 5">
    <name type="scientific">Paractinoplanes atraurantiacus</name>
    <dbReference type="NCBI Taxonomy" id="1036182"/>
    <lineage>
        <taxon>Bacteria</taxon>
        <taxon>Bacillati</taxon>
        <taxon>Actinomycetota</taxon>
        <taxon>Actinomycetes</taxon>
        <taxon>Micromonosporales</taxon>
        <taxon>Micromonosporaceae</taxon>
        <taxon>Paractinoplanes</taxon>
    </lineage>
</organism>
<feature type="domain" description="PurM-like C-terminal" evidence="3">
    <location>
        <begin position="181"/>
        <end position="325"/>
    </location>
</feature>